<dbReference type="SUPFAM" id="SSF56176">
    <property type="entry name" value="FAD-binding/transporter-associated domain-like"/>
    <property type="match status" value="1"/>
</dbReference>
<comment type="cofactor">
    <cofactor evidence="1">
        <name>FAD</name>
        <dbReference type="ChEBI" id="CHEBI:57692"/>
    </cofactor>
</comment>
<dbReference type="EMBL" id="CP041695">
    <property type="protein sequence ID" value="QDP79352.1"/>
    <property type="molecule type" value="Genomic_DNA"/>
</dbReference>
<evidence type="ECO:0000313" key="8">
    <source>
        <dbReference type="EMBL" id="QDP79352.1"/>
    </source>
</evidence>
<comment type="similarity">
    <text evidence="2">Belongs to the oxygen-dependent FAD-linked oxidoreductase family.</text>
</comment>
<organism evidence="8 9">
    <name type="scientific">Nocardia otitidiscaviarum</name>
    <dbReference type="NCBI Taxonomy" id="1823"/>
    <lineage>
        <taxon>Bacteria</taxon>
        <taxon>Bacillati</taxon>
        <taxon>Actinomycetota</taxon>
        <taxon>Actinomycetes</taxon>
        <taxon>Mycobacteriales</taxon>
        <taxon>Nocardiaceae</taxon>
        <taxon>Nocardia</taxon>
    </lineage>
</organism>
<dbReference type="InterPro" id="IPR016169">
    <property type="entry name" value="FAD-bd_PCMH_sub2"/>
</dbReference>
<dbReference type="Proteomes" id="UP000317039">
    <property type="component" value="Chromosome"/>
</dbReference>
<dbReference type="Pfam" id="PF01565">
    <property type="entry name" value="FAD_binding_4"/>
    <property type="match status" value="1"/>
</dbReference>
<feature type="compositionally biased region" description="Low complexity" evidence="6">
    <location>
        <begin position="8"/>
        <end position="17"/>
    </location>
</feature>
<gene>
    <name evidence="8" type="ORF">FOH10_12125</name>
</gene>
<dbReference type="AlphaFoldDB" id="A0A516NKC8"/>
<dbReference type="KEGG" id="nod:FOH10_12125"/>
<dbReference type="InterPro" id="IPR016166">
    <property type="entry name" value="FAD-bd_PCMH"/>
</dbReference>
<evidence type="ECO:0000256" key="4">
    <source>
        <dbReference type="ARBA" id="ARBA00022827"/>
    </source>
</evidence>
<feature type="domain" description="FAD-binding PCMH-type" evidence="7">
    <location>
        <begin position="88"/>
        <end position="256"/>
    </location>
</feature>
<evidence type="ECO:0000313" key="9">
    <source>
        <dbReference type="Proteomes" id="UP000317039"/>
    </source>
</evidence>
<proteinExistence type="inferred from homology"/>
<dbReference type="GO" id="GO:0016491">
    <property type="term" value="F:oxidoreductase activity"/>
    <property type="evidence" value="ECO:0007669"/>
    <property type="project" value="UniProtKB-KW"/>
</dbReference>
<accession>A0A516NKC8</accession>
<keyword evidence="5" id="KW-0560">Oxidoreductase</keyword>
<dbReference type="PANTHER" id="PTHR42973">
    <property type="entry name" value="BINDING OXIDOREDUCTASE, PUTATIVE (AFU_ORTHOLOGUE AFUA_1G17690)-RELATED"/>
    <property type="match status" value="1"/>
</dbReference>
<dbReference type="InterPro" id="IPR006093">
    <property type="entry name" value="Oxy_OxRdtase_FAD_BS"/>
</dbReference>
<evidence type="ECO:0000256" key="3">
    <source>
        <dbReference type="ARBA" id="ARBA00022630"/>
    </source>
</evidence>
<protein>
    <submittedName>
        <fullName evidence="8">FAD-binding oxidoreductase</fullName>
    </submittedName>
</protein>
<name>A0A516NKC8_9NOCA</name>
<dbReference type="RefSeq" id="WP_143980780.1">
    <property type="nucleotide sequence ID" value="NZ_CP041695.1"/>
</dbReference>
<keyword evidence="3" id="KW-0285">Flavoprotein</keyword>
<dbReference type="Gene3D" id="3.30.465.10">
    <property type="match status" value="1"/>
</dbReference>
<sequence length="492" mass="50546">MDADSRSPHSGSDSPAPGSGGGGPALSRRGALRLGVGAAAVLGSGGGVSARADPGMWAELRDRVRGRVLVPGDGEYATAARLFDPRFDGRVPAGVVAAVDADDVRAAVGFAAERGLAVAARAGGHSYVGASATTDAVVVDVRRLDRVVVAGDTVTVGAGVTLFPLLRELARFGRALPVGTCPTVGLTGLTLGGGLGVDSRAYGLTCDRLVAVDLVLPNGEARTVSDSRFPDLFWALRGAGGTVGVVTSLTLRTHAATAKDVVRLTFPRDATVRALLGWARWMPTAERSVWAGLTVSVEAGDAVCRALLVCPAGLGDAATAEFAAAVGVSPSAKESYTLDHLDAVRTLAGGTTDTPRSTKAAGSDVVTDLTAAAEHIVAHVFAGSRSRAPGYALIDPLDGAVRDTDPRASAFPWRRHAATVQWLVDSPADPAAADRWVTEAHTALGTATAGAYVNYPEPDTPAARYFGDNIGRLRTIRRLVDPDRRLRTGAGV</sequence>
<evidence type="ECO:0000256" key="2">
    <source>
        <dbReference type="ARBA" id="ARBA00005466"/>
    </source>
</evidence>
<dbReference type="Pfam" id="PF08031">
    <property type="entry name" value="BBE"/>
    <property type="match status" value="1"/>
</dbReference>
<dbReference type="PROSITE" id="PS00862">
    <property type="entry name" value="OX2_COVAL_FAD"/>
    <property type="match status" value="1"/>
</dbReference>
<dbReference type="InterPro" id="IPR036318">
    <property type="entry name" value="FAD-bd_PCMH-like_sf"/>
</dbReference>
<dbReference type="PROSITE" id="PS51387">
    <property type="entry name" value="FAD_PCMH"/>
    <property type="match status" value="1"/>
</dbReference>
<dbReference type="InterPro" id="IPR016167">
    <property type="entry name" value="FAD-bd_PCMH_sub1"/>
</dbReference>
<dbReference type="Gene3D" id="3.30.43.10">
    <property type="entry name" value="Uridine Diphospho-n-acetylenolpyruvylglucosamine Reductase, domain 2"/>
    <property type="match status" value="1"/>
</dbReference>
<dbReference type="InterPro" id="IPR050416">
    <property type="entry name" value="FAD-linked_Oxidoreductase"/>
</dbReference>
<dbReference type="PANTHER" id="PTHR42973:SF39">
    <property type="entry name" value="FAD-BINDING PCMH-TYPE DOMAIN-CONTAINING PROTEIN"/>
    <property type="match status" value="1"/>
</dbReference>
<dbReference type="InterPro" id="IPR012951">
    <property type="entry name" value="BBE"/>
</dbReference>
<keyword evidence="4" id="KW-0274">FAD</keyword>
<evidence type="ECO:0000259" key="7">
    <source>
        <dbReference type="PROSITE" id="PS51387"/>
    </source>
</evidence>
<feature type="region of interest" description="Disordered" evidence="6">
    <location>
        <begin position="1"/>
        <end position="27"/>
    </location>
</feature>
<evidence type="ECO:0000256" key="6">
    <source>
        <dbReference type="SAM" id="MobiDB-lite"/>
    </source>
</evidence>
<dbReference type="InterPro" id="IPR006094">
    <property type="entry name" value="Oxid_FAD_bind_N"/>
</dbReference>
<dbReference type="GO" id="GO:0071949">
    <property type="term" value="F:FAD binding"/>
    <property type="evidence" value="ECO:0007669"/>
    <property type="project" value="InterPro"/>
</dbReference>
<dbReference type="PROSITE" id="PS51318">
    <property type="entry name" value="TAT"/>
    <property type="match status" value="1"/>
</dbReference>
<reference evidence="8 9" key="1">
    <citation type="submission" date="2019-07" db="EMBL/GenBank/DDBJ databases">
        <title>Complete Genome Sequence and Methylome Analysis of Nocardia otitidis-caviarum NEB252.</title>
        <authorList>
            <person name="Fomenkov A."/>
            <person name="Anton B.P."/>
            <person name="Vincze T."/>
            <person name="Roberts R.J."/>
        </authorList>
    </citation>
    <scope>NUCLEOTIDE SEQUENCE [LARGE SCALE GENOMIC DNA]</scope>
    <source>
        <strain evidence="8 9">NEB252</strain>
    </source>
</reference>
<evidence type="ECO:0000256" key="1">
    <source>
        <dbReference type="ARBA" id="ARBA00001974"/>
    </source>
</evidence>
<evidence type="ECO:0000256" key="5">
    <source>
        <dbReference type="ARBA" id="ARBA00023002"/>
    </source>
</evidence>
<dbReference type="Gene3D" id="3.40.462.20">
    <property type="match status" value="1"/>
</dbReference>
<dbReference type="GeneID" id="80333130"/>
<dbReference type="InterPro" id="IPR006311">
    <property type="entry name" value="TAT_signal"/>
</dbReference>